<dbReference type="SMART" id="SM00332">
    <property type="entry name" value="PP2Cc"/>
    <property type="match status" value="1"/>
</dbReference>
<dbReference type="SUPFAM" id="SSF81606">
    <property type="entry name" value="PP2C-like"/>
    <property type="match status" value="1"/>
</dbReference>
<keyword evidence="3" id="KW-1185">Reference proteome</keyword>
<evidence type="ECO:0000313" key="3">
    <source>
        <dbReference type="Proteomes" id="UP001201701"/>
    </source>
</evidence>
<evidence type="ECO:0000259" key="1">
    <source>
        <dbReference type="PROSITE" id="PS51746"/>
    </source>
</evidence>
<gene>
    <name evidence="2" type="ORF">L4923_03400</name>
</gene>
<dbReference type="Proteomes" id="UP001201701">
    <property type="component" value="Unassembled WGS sequence"/>
</dbReference>
<dbReference type="EMBL" id="JAKREW010000001">
    <property type="protein sequence ID" value="MCG7504057.1"/>
    <property type="molecule type" value="Genomic_DNA"/>
</dbReference>
<protein>
    <submittedName>
        <fullName evidence="2">Protein phosphatase 2C domain-containing protein</fullName>
    </submittedName>
</protein>
<dbReference type="PANTHER" id="PTHR47992">
    <property type="entry name" value="PROTEIN PHOSPHATASE"/>
    <property type="match status" value="1"/>
</dbReference>
<dbReference type="Gene3D" id="3.60.40.10">
    <property type="entry name" value="PPM-type phosphatase domain"/>
    <property type="match status" value="1"/>
</dbReference>
<feature type="domain" description="PPM-type phosphatase" evidence="1">
    <location>
        <begin position="18"/>
        <end position="250"/>
    </location>
</feature>
<organism evidence="2 3">
    <name type="scientific">Mesorhizobium retamae</name>
    <dbReference type="NCBI Taxonomy" id="2912854"/>
    <lineage>
        <taxon>Bacteria</taxon>
        <taxon>Pseudomonadati</taxon>
        <taxon>Pseudomonadota</taxon>
        <taxon>Alphaproteobacteria</taxon>
        <taxon>Hyphomicrobiales</taxon>
        <taxon>Phyllobacteriaceae</taxon>
        <taxon>Mesorhizobium</taxon>
    </lineage>
</organism>
<dbReference type="CDD" id="cd00143">
    <property type="entry name" value="PP2Cc"/>
    <property type="match status" value="1"/>
</dbReference>
<dbReference type="InterPro" id="IPR036457">
    <property type="entry name" value="PPM-type-like_dom_sf"/>
</dbReference>
<dbReference type="Pfam" id="PF13672">
    <property type="entry name" value="PP2C_2"/>
    <property type="match status" value="1"/>
</dbReference>
<name>A0ABS9Q9G6_9HYPH</name>
<dbReference type="SMART" id="SM00331">
    <property type="entry name" value="PP2C_SIG"/>
    <property type="match status" value="1"/>
</dbReference>
<dbReference type="InterPro" id="IPR001932">
    <property type="entry name" value="PPM-type_phosphatase-like_dom"/>
</dbReference>
<reference evidence="2 3" key="1">
    <citation type="submission" date="2022-02" db="EMBL/GenBank/DDBJ databases">
        <title>Draft genome sequence of Mezorhizobium retamae strain IRAMC:0171 isolated from Retama raetam nodules.</title>
        <authorList>
            <person name="Bengaied R."/>
            <person name="Sbissi I."/>
            <person name="Huber K."/>
            <person name="Ghodbane F."/>
            <person name="Nouioui I."/>
            <person name="Tarhouni M."/>
            <person name="Gtari M."/>
        </authorList>
    </citation>
    <scope>NUCLEOTIDE SEQUENCE [LARGE SCALE GENOMIC DNA]</scope>
    <source>
        <strain evidence="2 3">IRAMC:0171</strain>
    </source>
</reference>
<sequence length="255" mass="27760">MTRTMISIGTETRISLQDCYGGTHQGRVRPINEDRFLNRPDLNVWAVADGMGGHAHGDIASSAIIQAVAEEFEATKAGVKVLQAFSNAVHSAHNRIRAISEANGKIVMGSTVAGLLLAEGRFHIPWTGDSRVYLIRNGRISQMTRDHTEVQMLLRENAISEEEARNWPRKNVILHAIGVNEAPYVEAIEGDVEAGDTFVLCTDGLTAHLTDQDIQILVTGNTAQRACVELVRVALERGGKDNVTVVVVHVPALAR</sequence>
<accession>A0ABS9Q9G6</accession>
<evidence type="ECO:0000313" key="2">
    <source>
        <dbReference type="EMBL" id="MCG7504057.1"/>
    </source>
</evidence>
<comment type="caution">
    <text evidence="2">The sequence shown here is derived from an EMBL/GenBank/DDBJ whole genome shotgun (WGS) entry which is preliminary data.</text>
</comment>
<dbReference type="PROSITE" id="PS51746">
    <property type="entry name" value="PPM_2"/>
    <property type="match status" value="1"/>
</dbReference>
<dbReference type="InterPro" id="IPR015655">
    <property type="entry name" value="PP2C"/>
</dbReference>
<proteinExistence type="predicted"/>
<dbReference type="RefSeq" id="WP_239362024.1">
    <property type="nucleotide sequence ID" value="NZ_JAKREW010000001.1"/>
</dbReference>